<evidence type="ECO:0000256" key="6">
    <source>
        <dbReference type="ARBA" id="ARBA00022847"/>
    </source>
</evidence>
<evidence type="ECO:0000256" key="14">
    <source>
        <dbReference type="SAM" id="Phobius"/>
    </source>
</evidence>
<keyword evidence="11" id="KW-0739">Sodium transport</keyword>
<evidence type="ECO:0000256" key="5">
    <source>
        <dbReference type="ARBA" id="ARBA00022692"/>
    </source>
</evidence>
<dbReference type="Proteomes" id="UP000320055">
    <property type="component" value="Unassembled WGS sequence"/>
</dbReference>
<evidence type="ECO:0000256" key="11">
    <source>
        <dbReference type="ARBA" id="ARBA00023201"/>
    </source>
</evidence>
<evidence type="ECO:0000256" key="4">
    <source>
        <dbReference type="ARBA" id="ARBA00022475"/>
    </source>
</evidence>
<feature type="transmembrane region" description="Helical" evidence="14">
    <location>
        <begin position="419"/>
        <end position="440"/>
    </location>
</feature>
<dbReference type="RefSeq" id="WP_144868769.1">
    <property type="nucleotide sequence ID" value="NZ_LR213858.1"/>
</dbReference>
<name>A0A563VJ21_9CYAN</name>
<feature type="transmembrane region" description="Helical" evidence="14">
    <location>
        <begin position="77"/>
        <end position="96"/>
    </location>
</feature>
<feature type="transmembrane region" description="Helical" evidence="14">
    <location>
        <begin position="572"/>
        <end position="591"/>
    </location>
</feature>
<feature type="transmembrane region" description="Helical" evidence="14">
    <location>
        <begin position="479"/>
        <end position="499"/>
    </location>
</feature>
<feature type="transmembrane region" description="Helical" evidence="14">
    <location>
        <begin position="250"/>
        <end position="273"/>
    </location>
</feature>
<keyword evidence="5 14" id="KW-0812">Transmembrane</keyword>
<feature type="transmembrane region" description="Helical" evidence="14">
    <location>
        <begin position="124"/>
        <end position="145"/>
    </location>
</feature>
<protein>
    <submittedName>
        <fullName evidence="15">Na+/proline symporter</fullName>
    </submittedName>
</protein>
<evidence type="ECO:0000256" key="2">
    <source>
        <dbReference type="ARBA" id="ARBA00006434"/>
    </source>
</evidence>
<feature type="transmembrane region" description="Helical" evidence="14">
    <location>
        <begin position="165"/>
        <end position="185"/>
    </location>
</feature>
<keyword evidence="7 14" id="KW-1133">Transmembrane helix</keyword>
<comment type="similarity">
    <text evidence="2 13">Belongs to the sodium:solute symporter (SSF) (TC 2.A.21) family.</text>
</comment>
<dbReference type="GO" id="GO:0015824">
    <property type="term" value="P:proline transport"/>
    <property type="evidence" value="ECO:0007669"/>
    <property type="project" value="TreeGrafter"/>
</dbReference>
<dbReference type="PANTHER" id="PTHR48086:SF3">
    <property type="entry name" value="SODIUM_PROLINE SYMPORTER"/>
    <property type="match status" value="1"/>
</dbReference>
<keyword evidence="6" id="KW-0769">Symport</keyword>
<sequence length="621" mass="69256">MQLATIDYLIIIVYLISTVILGIFLERKAREGIDSYFLGNRNLPWWVLGASGMASNTDLAGTMIITALIYAVGAKGFFIEIRGGVVLIMAIMMVFMGKWNRRAQVMTLAEWCIFRFGEGREGKIARIISTVATLILAVGEISYFTVAGGKFLGEFLGINGELASIPLIVFALTYTTVSGFYGVVWTDVFQGVLIFVAIIYICTLAFSIATIPETFSVSIPVGEGFELQQWNFADWSSISPSLTLDLPGDYAIFNLFGGIIFFYLLKVLLEGFGGGKGYLVQRYFAAKSDQEAGLLSLLWIILLSFRWPVVTAFAMLGIHYGATQGVIADPELILPTVIAEYVPIGIKGLLIACFISAAMSTFDSIINSSAAYWVKDIYQAYLNPQASPQQLLMQSRLASVVIVIVGVLLSYQIKNINEIWGWLTLGLGVGLSIPLVLRWYWWRFNGYGFAVGTIAGILAAILSKVLIIPSLDRPQFGEYALFLIPSISSFIGCIIGTFLTEPTDLKVLDNFYKVTRPFGFWGIVGKKLPDDLQQTIQNENRRDLLSTFIAIPWQLVLFMMGITFMMKRWDSFGTLTVIFILLSIVLYFTWFRYLNRVDSLNQEPQSHQELSSIAHHRKDCR</sequence>
<keyword evidence="3" id="KW-0813">Transport</keyword>
<dbReference type="InterPro" id="IPR001734">
    <property type="entry name" value="Na/solute_symporter"/>
</dbReference>
<dbReference type="Gene3D" id="1.20.1730.10">
    <property type="entry name" value="Sodium/glucose cotransporter"/>
    <property type="match status" value="1"/>
</dbReference>
<feature type="transmembrane region" description="Helical" evidence="14">
    <location>
        <begin position="544"/>
        <end position="566"/>
    </location>
</feature>
<evidence type="ECO:0000313" key="16">
    <source>
        <dbReference type="Proteomes" id="UP000320055"/>
    </source>
</evidence>
<dbReference type="Pfam" id="PF00474">
    <property type="entry name" value="SSF"/>
    <property type="match status" value="1"/>
</dbReference>
<keyword evidence="10 14" id="KW-0472">Membrane</keyword>
<evidence type="ECO:0000313" key="15">
    <source>
        <dbReference type="EMBL" id="VEP11399.1"/>
    </source>
</evidence>
<feature type="transmembrane region" description="Helical" evidence="14">
    <location>
        <begin position="294"/>
        <end position="318"/>
    </location>
</feature>
<dbReference type="GO" id="GO:0005298">
    <property type="term" value="F:proline:sodium symporter activity"/>
    <property type="evidence" value="ECO:0007669"/>
    <property type="project" value="TreeGrafter"/>
</dbReference>
<dbReference type="OrthoDB" id="9810181at2"/>
<evidence type="ECO:0000256" key="13">
    <source>
        <dbReference type="RuleBase" id="RU362091"/>
    </source>
</evidence>
<dbReference type="InterPro" id="IPR038377">
    <property type="entry name" value="Na/Glc_symporter_sf"/>
</dbReference>
<comment type="catalytic activity">
    <reaction evidence="12">
        <text>L-proline(in) + Na(+)(in) = L-proline(out) + Na(+)(out)</text>
        <dbReference type="Rhea" id="RHEA:28967"/>
        <dbReference type="ChEBI" id="CHEBI:29101"/>
        <dbReference type="ChEBI" id="CHEBI:60039"/>
    </reaction>
</comment>
<feature type="transmembrane region" description="Helical" evidence="14">
    <location>
        <begin position="6"/>
        <end position="25"/>
    </location>
</feature>
<dbReference type="PANTHER" id="PTHR48086">
    <property type="entry name" value="SODIUM/PROLINE SYMPORTER-RELATED"/>
    <property type="match status" value="1"/>
</dbReference>
<evidence type="ECO:0000256" key="12">
    <source>
        <dbReference type="ARBA" id="ARBA00033708"/>
    </source>
</evidence>
<evidence type="ECO:0000256" key="8">
    <source>
        <dbReference type="ARBA" id="ARBA00023053"/>
    </source>
</evidence>
<dbReference type="GO" id="GO:0005886">
    <property type="term" value="C:plasma membrane"/>
    <property type="evidence" value="ECO:0007669"/>
    <property type="project" value="UniProtKB-SubCell"/>
</dbReference>
<evidence type="ECO:0000256" key="9">
    <source>
        <dbReference type="ARBA" id="ARBA00023065"/>
    </source>
</evidence>
<feature type="transmembrane region" description="Helical" evidence="14">
    <location>
        <begin position="45"/>
        <end position="71"/>
    </location>
</feature>
<feature type="transmembrane region" description="Helical" evidence="14">
    <location>
        <begin position="338"/>
        <end position="359"/>
    </location>
</feature>
<evidence type="ECO:0000256" key="10">
    <source>
        <dbReference type="ARBA" id="ARBA00023136"/>
    </source>
</evidence>
<feature type="transmembrane region" description="Helical" evidence="14">
    <location>
        <begin position="447"/>
        <end position="467"/>
    </location>
</feature>
<feature type="transmembrane region" description="Helical" evidence="14">
    <location>
        <begin position="192"/>
        <end position="211"/>
    </location>
</feature>
<evidence type="ECO:0000256" key="3">
    <source>
        <dbReference type="ARBA" id="ARBA00022448"/>
    </source>
</evidence>
<gene>
    <name evidence="15" type="ORF">H1P_1020022</name>
</gene>
<keyword evidence="16" id="KW-1185">Reference proteome</keyword>
<proteinExistence type="inferred from homology"/>
<dbReference type="EMBL" id="CAACVJ010000005">
    <property type="protein sequence ID" value="VEP11399.1"/>
    <property type="molecule type" value="Genomic_DNA"/>
</dbReference>
<accession>A0A563VJ21</accession>
<dbReference type="InterPro" id="IPR050277">
    <property type="entry name" value="Sodium:Solute_Symporter"/>
</dbReference>
<keyword evidence="4" id="KW-1003">Cell membrane</keyword>
<feature type="transmembrane region" description="Helical" evidence="14">
    <location>
        <begin position="397"/>
        <end position="413"/>
    </location>
</feature>
<dbReference type="GO" id="GO:0015193">
    <property type="term" value="F:L-proline transmembrane transporter activity"/>
    <property type="evidence" value="ECO:0007669"/>
    <property type="project" value="TreeGrafter"/>
</dbReference>
<organism evidence="15 16">
    <name type="scientific">Hyella patelloides LEGE 07179</name>
    <dbReference type="NCBI Taxonomy" id="945734"/>
    <lineage>
        <taxon>Bacteria</taxon>
        <taxon>Bacillati</taxon>
        <taxon>Cyanobacteriota</taxon>
        <taxon>Cyanophyceae</taxon>
        <taxon>Pleurocapsales</taxon>
        <taxon>Hyellaceae</taxon>
        <taxon>Hyella</taxon>
    </lineage>
</organism>
<keyword evidence="9" id="KW-0406">Ion transport</keyword>
<reference evidence="15 16" key="1">
    <citation type="submission" date="2019-01" db="EMBL/GenBank/DDBJ databases">
        <authorList>
            <person name="Brito A."/>
        </authorList>
    </citation>
    <scope>NUCLEOTIDE SEQUENCE [LARGE SCALE GENOMIC DNA]</scope>
    <source>
        <strain evidence="15">1</strain>
    </source>
</reference>
<dbReference type="PROSITE" id="PS50283">
    <property type="entry name" value="NA_SOLUT_SYMP_3"/>
    <property type="match status" value="1"/>
</dbReference>
<comment type="subcellular location">
    <subcellularLocation>
        <location evidence="1">Cell membrane</location>
        <topology evidence="1">Multi-pass membrane protein</topology>
    </subcellularLocation>
</comment>
<dbReference type="AlphaFoldDB" id="A0A563VJ21"/>
<keyword evidence="8" id="KW-0915">Sodium</keyword>
<evidence type="ECO:0000256" key="7">
    <source>
        <dbReference type="ARBA" id="ARBA00022989"/>
    </source>
</evidence>
<evidence type="ECO:0000256" key="1">
    <source>
        <dbReference type="ARBA" id="ARBA00004651"/>
    </source>
</evidence>